<proteinExistence type="inferred from homology"/>
<dbReference type="Proteomes" id="UP000752171">
    <property type="component" value="Unassembled WGS sequence"/>
</dbReference>
<sequence>MSSKKQPSCDDRFTKITKDPRFWEIPDVEKKVRIDKRFQSMFHDERFKLKYTVDKRGRPVSHTSTEDLKRFYKVSDSEQSDGGEEEQEEKEKEKEKEKKKKTKGKKGVEEEQEAQKEKEEEPAPKKTVKKSKKALKTKESEKTGKTTSSSELLKGVRVIEEGEEDEEQEEEDEDEEEGLSAENDIDDEEDEEEEDSEEEEDDDEDSEDESDSGPDLARGKGNVETSSEDEEEEEKDEVEDYLRREEEEIEHNWGEMWKDAPRTEEMSRRLAVCNMDWDRIKAKDLLALFSSFKPKDGVVLSVTIYPSEFGKERMKAEETQGPLELTNLPDDPEADTEDQRIYREKVRDYQFKRLRYYYAVVECDSVETAAKIYEECDGFEYESSCSMVDLRFIPDDVTFEDEPRDKAVEVDLSTYQPKLFTSATTTTAKVELTWDETDHDRVTALNKKFNKDELLDMDFNAYLASSSEDEAEEEKFEEEAVVEEEPEEVKPEESVKEEKKEGKKGKKKKKKEEDQIAKYRELLQGIQEKDKKKDQDMEMEITWVPGLKATAEKLVKKKLEGKDKLTPWEEFLEKKKEKKKEKRKEKKEEVAISDDELPADVDLDDPFFAEELDGTSKKTKKTKKNKKGEEQRTPEEEAELEKQKAEMALLMDDGDEEKHQHFNYDKIVEQQNLSKKKRKKLLKSNTLLEEDKFQVDVQDPRFQAMFTSHLYNLDPSDPAYKKTKATQSILEEKQKRREQQEEHGQKGALKRQKTAEKPNKNSVEQENTTSTTPSTSGGGGDPASSQKKEMDPSLSMLIKSIKNKTEQFQARKKQRIK</sequence>
<feature type="compositionally biased region" description="Acidic residues" evidence="5">
    <location>
        <begin position="467"/>
        <end position="487"/>
    </location>
</feature>
<keyword evidence="4" id="KW-0539">Nucleus</keyword>
<feature type="compositionally biased region" description="Basic and acidic residues" evidence="5">
    <location>
        <begin position="730"/>
        <end position="745"/>
    </location>
</feature>
<dbReference type="Pfam" id="PF25121">
    <property type="entry name" value="RRM_ESF1"/>
    <property type="match status" value="1"/>
</dbReference>
<dbReference type="EMBL" id="JAICCE010000021">
    <property type="protein sequence ID" value="KAG9262637.1"/>
    <property type="molecule type" value="Genomic_DNA"/>
</dbReference>
<feature type="compositionally biased region" description="Basic and acidic residues" evidence="5">
    <location>
        <begin position="106"/>
        <end position="124"/>
    </location>
</feature>
<comment type="similarity">
    <text evidence="2">Belongs to the ESF1 family.</text>
</comment>
<dbReference type="PANTHER" id="PTHR12202:SF0">
    <property type="entry name" value="ESF1 HOMOLOG"/>
    <property type="match status" value="1"/>
</dbReference>
<feature type="compositionally biased region" description="Basic and acidic residues" evidence="5">
    <location>
        <begin position="627"/>
        <end position="641"/>
    </location>
</feature>
<feature type="region of interest" description="Disordered" evidence="5">
    <location>
        <begin position="570"/>
        <end position="641"/>
    </location>
</feature>
<gene>
    <name evidence="8" type="ORF">AMEX_G24431</name>
</gene>
<keyword evidence="3" id="KW-0175">Coiled coil</keyword>
<evidence type="ECO:0000256" key="5">
    <source>
        <dbReference type="SAM" id="MobiDB-lite"/>
    </source>
</evidence>
<feature type="compositionally biased region" description="Acidic residues" evidence="5">
    <location>
        <begin position="78"/>
        <end position="88"/>
    </location>
</feature>
<dbReference type="GO" id="GO:0006364">
    <property type="term" value="P:rRNA processing"/>
    <property type="evidence" value="ECO:0007669"/>
    <property type="project" value="InterPro"/>
</dbReference>
<feature type="region of interest" description="Disordered" evidence="5">
    <location>
        <begin position="52"/>
        <end position="248"/>
    </location>
</feature>
<comment type="subcellular location">
    <subcellularLocation>
        <location evidence="1">Nucleus</location>
        <location evidence="1">Nucleolus</location>
    </subcellularLocation>
</comment>
<feature type="compositionally biased region" description="Basic and acidic residues" evidence="5">
    <location>
        <begin position="488"/>
        <end position="501"/>
    </location>
</feature>
<evidence type="ECO:0000259" key="7">
    <source>
        <dbReference type="Pfam" id="PF25121"/>
    </source>
</evidence>
<feature type="compositionally biased region" description="Acidic residues" evidence="5">
    <location>
        <begin position="161"/>
        <end position="212"/>
    </location>
</feature>
<dbReference type="AlphaFoldDB" id="A0A8T2KVE2"/>
<evidence type="ECO:0008006" key="10">
    <source>
        <dbReference type="Google" id="ProtNLM"/>
    </source>
</evidence>
<evidence type="ECO:0000256" key="2">
    <source>
        <dbReference type="ARBA" id="ARBA00009087"/>
    </source>
</evidence>
<name>A0A8T2KVE2_ASTMX</name>
<dbReference type="OrthoDB" id="431825at2759"/>
<evidence type="ECO:0000313" key="9">
    <source>
        <dbReference type="Proteomes" id="UP000752171"/>
    </source>
</evidence>
<dbReference type="InterPro" id="IPR056750">
    <property type="entry name" value="RRM_ESF1"/>
</dbReference>
<evidence type="ECO:0000313" key="8">
    <source>
        <dbReference type="EMBL" id="KAG9262637.1"/>
    </source>
</evidence>
<feature type="region of interest" description="Disordered" evidence="5">
    <location>
        <begin position="710"/>
        <end position="817"/>
    </location>
</feature>
<evidence type="ECO:0000256" key="1">
    <source>
        <dbReference type="ARBA" id="ARBA00004604"/>
    </source>
</evidence>
<feature type="domain" description="NUC153" evidence="6">
    <location>
        <begin position="699"/>
        <end position="726"/>
    </location>
</feature>
<comment type="caution">
    <text evidence="8">The sequence shown here is derived from an EMBL/GenBank/DDBJ whole genome shotgun (WGS) entry which is preliminary data.</text>
</comment>
<dbReference type="InterPro" id="IPR039754">
    <property type="entry name" value="Esf1"/>
</dbReference>
<feature type="compositionally biased region" description="Basic residues" evidence="5">
    <location>
        <begin position="576"/>
        <end position="585"/>
    </location>
</feature>
<evidence type="ECO:0000259" key="6">
    <source>
        <dbReference type="Pfam" id="PF08159"/>
    </source>
</evidence>
<accession>A0A8T2KVE2</accession>
<dbReference type="InterPro" id="IPR012580">
    <property type="entry name" value="NUC153"/>
</dbReference>
<feature type="compositionally biased region" description="Basic residues" evidence="5">
    <location>
        <begin position="126"/>
        <end position="135"/>
    </location>
</feature>
<feature type="compositionally biased region" description="Acidic residues" evidence="5">
    <location>
        <begin position="226"/>
        <end position="239"/>
    </location>
</feature>
<feature type="region of interest" description="Disordered" evidence="5">
    <location>
        <begin position="466"/>
        <end position="513"/>
    </location>
</feature>
<feature type="compositionally biased region" description="Basic residues" evidence="5">
    <location>
        <begin position="617"/>
        <end position="626"/>
    </location>
</feature>
<dbReference type="GO" id="GO:0005730">
    <property type="term" value="C:nucleolus"/>
    <property type="evidence" value="ECO:0007669"/>
    <property type="project" value="UniProtKB-SubCell"/>
</dbReference>
<feature type="region of interest" description="Disordered" evidence="5">
    <location>
        <begin position="316"/>
        <end position="339"/>
    </location>
</feature>
<evidence type="ECO:0000256" key="3">
    <source>
        <dbReference type="ARBA" id="ARBA00023054"/>
    </source>
</evidence>
<dbReference type="GO" id="GO:0003723">
    <property type="term" value="F:RNA binding"/>
    <property type="evidence" value="ECO:0007669"/>
    <property type="project" value="TreeGrafter"/>
</dbReference>
<evidence type="ECO:0000256" key="4">
    <source>
        <dbReference type="ARBA" id="ARBA00023242"/>
    </source>
</evidence>
<dbReference type="PANTHER" id="PTHR12202">
    <property type="entry name" value="ESF1 HOMOLOG"/>
    <property type="match status" value="1"/>
</dbReference>
<reference evidence="8 9" key="1">
    <citation type="submission" date="2021-07" db="EMBL/GenBank/DDBJ databases">
        <authorList>
            <person name="Imarazene B."/>
            <person name="Zahm M."/>
            <person name="Klopp C."/>
            <person name="Cabau C."/>
            <person name="Beille S."/>
            <person name="Jouanno E."/>
            <person name="Castinel A."/>
            <person name="Lluch J."/>
            <person name="Gil L."/>
            <person name="Kuchtly C."/>
            <person name="Lopez Roques C."/>
            <person name="Donnadieu C."/>
            <person name="Parrinello H."/>
            <person name="Journot L."/>
            <person name="Du K."/>
            <person name="Schartl M."/>
            <person name="Retaux S."/>
            <person name="Guiguen Y."/>
        </authorList>
    </citation>
    <scope>NUCLEOTIDE SEQUENCE [LARGE SCALE GENOMIC DNA]</scope>
    <source>
        <strain evidence="8">Pach_M1</strain>
        <tissue evidence="8">Testis</tissue>
    </source>
</reference>
<protein>
    <recommendedName>
        <fullName evidence="10">NUC153 domain-containing protein</fullName>
    </recommendedName>
</protein>
<organism evidence="8 9">
    <name type="scientific">Astyanax mexicanus</name>
    <name type="common">Blind cave fish</name>
    <name type="synonym">Astyanax fasciatus mexicanus</name>
    <dbReference type="NCBI Taxonomy" id="7994"/>
    <lineage>
        <taxon>Eukaryota</taxon>
        <taxon>Metazoa</taxon>
        <taxon>Chordata</taxon>
        <taxon>Craniata</taxon>
        <taxon>Vertebrata</taxon>
        <taxon>Euteleostomi</taxon>
        <taxon>Actinopterygii</taxon>
        <taxon>Neopterygii</taxon>
        <taxon>Teleostei</taxon>
        <taxon>Ostariophysi</taxon>
        <taxon>Characiformes</taxon>
        <taxon>Characoidei</taxon>
        <taxon>Acestrorhamphidae</taxon>
        <taxon>Acestrorhamphinae</taxon>
        <taxon>Astyanax</taxon>
    </lineage>
</organism>
<dbReference type="Pfam" id="PF08159">
    <property type="entry name" value="NUC153"/>
    <property type="match status" value="1"/>
</dbReference>
<feature type="compositionally biased region" description="Basic and acidic residues" evidence="5">
    <location>
        <begin position="64"/>
        <end position="76"/>
    </location>
</feature>
<feature type="domain" description="ESF1 RRM" evidence="7">
    <location>
        <begin position="268"/>
        <end position="407"/>
    </location>
</feature>
<feature type="compositionally biased region" description="Acidic residues" evidence="5">
    <location>
        <begin position="591"/>
        <end position="613"/>
    </location>
</feature>